<dbReference type="GO" id="GO:0005576">
    <property type="term" value="C:extracellular region"/>
    <property type="evidence" value="ECO:0007669"/>
    <property type="project" value="UniProtKB-SubCell"/>
</dbReference>
<keyword evidence="4 7" id="KW-0540">Nuclease</keyword>
<dbReference type="GO" id="GO:0004519">
    <property type="term" value="F:endonuclease activity"/>
    <property type="evidence" value="ECO:0007669"/>
    <property type="project" value="UniProtKB-KW"/>
</dbReference>
<evidence type="ECO:0000313" key="10">
    <source>
        <dbReference type="Ensembl" id="ENSAMEP00000038149.1"/>
    </source>
</evidence>
<dbReference type="Pfam" id="PF00074">
    <property type="entry name" value="RnaseA"/>
    <property type="match status" value="1"/>
</dbReference>
<name>A0A7N5KHK3_AILME</name>
<dbReference type="PANTHER" id="PTHR11437:SF65">
    <property type="entry name" value="ANGIOGENIN-2"/>
    <property type="match status" value="1"/>
</dbReference>
<evidence type="ECO:0000256" key="2">
    <source>
        <dbReference type="ARBA" id="ARBA00005600"/>
    </source>
</evidence>
<keyword evidence="11" id="KW-1185">Reference proteome</keyword>
<evidence type="ECO:0000256" key="7">
    <source>
        <dbReference type="RuleBase" id="RU000651"/>
    </source>
</evidence>
<evidence type="ECO:0000313" key="11">
    <source>
        <dbReference type="Proteomes" id="UP000008912"/>
    </source>
</evidence>
<dbReference type="GO" id="GO:0003676">
    <property type="term" value="F:nucleic acid binding"/>
    <property type="evidence" value="ECO:0007669"/>
    <property type="project" value="InterPro"/>
</dbReference>
<keyword evidence="6 7" id="KW-0378">Hydrolase</keyword>
<reference evidence="10 11" key="1">
    <citation type="journal article" date="2010" name="Nature">
        <title>The sequence and de novo assembly of the giant panda genome.</title>
        <authorList>
            <person name="Li R."/>
            <person name="Fan W."/>
            <person name="Tian G."/>
            <person name="Zhu H."/>
            <person name="He L."/>
            <person name="Cai J."/>
            <person name="Huang Q."/>
            <person name="Cai Q."/>
            <person name="Li B."/>
            <person name="Bai Y."/>
            <person name="Zhang Z."/>
            <person name="Zhang Y."/>
            <person name="Wang W."/>
            <person name="Li J."/>
            <person name="Wei F."/>
            <person name="Li H."/>
            <person name="Jian M."/>
            <person name="Li J."/>
            <person name="Zhang Z."/>
            <person name="Nielsen R."/>
            <person name="Li D."/>
            <person name="Gu W."/>
            <person name="Yang Z."/>
            <person name="Xuan Z."/>
            <person name="Ryder O.A."/>
            <person name="Leung F.C."/>
            <person name="Zhou Y."/>
            <person name="Cao J."/>
            <person name="Sun X."/>
            <person name="Fu Y."/>
            <person name="Fang X."/>
            <person name="Guo X."/>
            <person name="Wang B."/>
            <person name="Hou R."/>
            <person name="Shen F."/>
            <person name="Mu B."/>
            <person name="Ni P."/>
            <person name="Lin R."/>
            <person name="Qian W."/>
            <person name="Wang G."/>
            <person name="Yu C."/>
            <person name="Nie W."/>
            <person name="Wang J."/>
            <person name="Wu Z."/>
            <person name="Liang H."/>
            <person name="Min J."/>
            <person name="Wu Q."/>
            <person name="Cheng S."/>
            <person name="Ruan J."/>
            <person name="Wang M."/>
            <person name="Shi Z."/>
            <person name="Wen M."/>
            <person name="Liu B."/>
            <person name="Ren X."/>
            <person name="Zheng H."/>
            <person name="Dong D."/>
            <person name="Cook K."/>
            <person name="Shan G."/>
            <person name="Zhang H."/>
            <person name="Kosiol C."/>
            <person name="Xie X."/>
            <person name="Lu Z."/>
            <person name="Zheng H."/>
            <person name="Li Y."/>
            <person name="Steiner C.C."/>
            <person name="Lam T.T."/>
            <person name="Lin S."/>
            <person name="Zhang Q."/>
            <person name="Li G."/>
            <person name="Tian J."/>
            <person name="Gong T."/>
            <person name="Liu H."/>
            <person name="Zhang D."/>
            <person name="Fang L."/>
            <person name="Ye C."/>
            <person name="Zhang J."/>
            <person name="Hu W."/>
            <person name="Xu A."/>
            <person name="Ren Y."/>
            <person name="Zhang G."/>
            <person name="Bruford M.W."/>
            <person name="Li Q."/>
            <person name="Ma L."/>
            <person name="Guo Y."/>
            <person name="An N."/>
            <person name="Hu Y."/>
            <person name="Zheng Y."/>
            <person name="Shi Y."/>
            <person name="Li Z."/>
            <person name="Liu Q."/>
            <person name="Chen Y."/>
            <person name="Zhao J."/>
            <person name="Qu N."/>
            <person name="Zhao S."/>
            <person name="Tian F."/>
            <person name="Wang X."/>
            <person name="Wang H."/>
            <person name="Xu L."/>
            <person name="Liu X."/>
            <person name="Vinar T."/>
            <person name="Wang Y."/>
            <person name="Lam T.W."/>
            <person name="Yiu S.M."/>
            <person name="Liu S."/>
            <person name="Zhang H."/>
            <person name="Li D."/>
            <person name="Huang Y."/>
            <person name="Wang X."/>
            <person name="Yang G."/>
            <person name="Jiang Z."/>
            <person name="Wang J."/>
            <person name="Qin N."/>
            <person name="Li L."/>
            <person name="Li J."/>
            <person name="Bolund L."/>
            <person name="Kristiansen K."/>
            <person name="Wong G.K."/>
            <person name="Olson M."/>
            <person name="Zhang X."/>
            <person name="Li S."/>
            <person name="Yang H."/>
            <person name="Wang J."/>
            <person name="Wang J."/>
        </authorList>
    </citation>
    <scope>NUCLEOTIDE SEQUENCE [LARGE SCALE GENOMIC DNA]</scope>
</reference>
<sequence length="144" mass="16409">ILLELIMLFKGFGLGLFVVLAAVLMLGTFASDYETFLKQHHDDPKSNVGNNYCNQMMQRRDMTRPRCKEVNTFIHETRNRIIDVCTDGGGVDIGNGFRNRFRVTTCKMIGKSTRPPCEYTENVSPRNIVISCKSLPMHYDEGQI</sequence>
<reference evidence="10" key="3">
    <citation type="submission" date="2025-09" db="UniProtKB">
        <authorList>
            <consortium name="Ensembl"/>
        </authorList>
    </citation>
    <scope>IDENTIFICATION</scope>
</reference>
<keyword evidence="3" id="KW-0964">Secreted</keyword>
<evidence type="ECO:0000256" key="1">
    <source>
        <dbReference type="ARBA" id="ARBA00004613"/>
    </source>
</evidence>
<dbReference type="SUPFAM" id="SSF54076">
    <property type="entry name" value="RNase A-like"/>
    <property type="match status" value="1"/>
</dbReference>
<dbReference type="PANTHER" id="PTHR11437">
    <property type="entry name" value="RIBONUCLEASE"/>
    <property type="match status" value="1"/>
</dbReference>
<dbReference type="SMART" id="SM00092">
    <property type="entry name" value="RNAse_Pc"/>
    <property type="match status" value="1"/>
</dbReference>
<evidence type="ECO:0000256" key="8">
    <source>
        <dbReference type="SAM" id="Phobius"/>
    </source>
</evidence>
<evidence type="ECO:0000256" key="4">
    <source>
        <dbReference type="ARBA" id="ARBA00022722"/>
    </source>
</evidence>
<keyword evidence="8" id="KW-0812">Transmembrane</keyword>
<dbReference type="GO" id="GO:0050830">
    <property type="term" value="P:defense response to Gram-positive bacterium"/>
    <property type="evidence" value="ECO:0007669"/>
    <property type="project" value="TreeGrafter"/>
</dbReference>
<evidence type="ECO:0000256" key="5">
    <source>
        <dbReference type="ARBA" id="ARBA00022759"/>
    </source>
</evidence>
<accession>A0A7N5KHK3</accession>
<reference evidence="10" key="2">
    <citation type="submission" date="2025-08" db="UniProtKB">
        <authorList>
            <consortium name="Ensembl"/>
        </authorList>
    </citation>
    <scope>IDENTIFICATION</scope>
</reference>
<dbReference type="GO" id="GO:0004540">
    <property type="term" value="F:RNA nuclease activity"/>
    <property type="evidence" value="ECO:0007669"/>
    <property type="project" value="TreeGrafter"/>
</dbReference>
<feature type="transmembrane region" description="Helical" evidence="8">
    <location>
        <begin position="12"/>
        <end position="30"/>
    </location>
</feature>
<dbReference type="PRINTS" id="PR00794">
    <property type="entry name" value="RIBONUCLEASE"/>
</dbReference>
<dbReference type="InParanoid" id="A0A7N5KHK3"/>
<feature type="domain" description="Ribonuclease A-domain" evidence="9">
    <location>
        <begin position="29"/>
        <end position="143"/>
    </location>
</feature>
<dbReference type="PROSITE" id="PS00127">
    <property type="entry name" value="RNASE_PANCREATIC"/>
    <property type="match status" value="1"/>
</dbReference>
<proteinExistence type="inferred from homology"/>
<dbReference type="InterPro" id="IPR023412">
    <property type="entry name" value="RNaseA_domain"/>
</dbReference>
<protein>
    <submittedName>
        <fullName evidence="10">Angiogenin-like</fullName>
    </submittedName>
</protein>
<dbReference type="GeneTree" id="ENSGT00940000157645"/>
<dbReference type="GO" id="GO:0016787">
    <property type="term" value="F:hydrolase activity"/>
    <property type="evidence" value="ECO:0007669"/>
    <property type="project" value="UniProtKB-KW"/>
</dbReference>
<keyword evidence="5 7" id="KW-0255">Endonuclease</keyword>
<dbReference type="AlphaFoldDB" id="A0A7N5KHK3"/>
<comment type="subcellular location">
    <subcellularLocation>
        <location evidence="1">Secreted</location>
    </subcellularLocation>
</comment>
<comment type="similarity">
    <text evidence="2 7">Belongs to the pancreatic ribonuclease family.</text>
</comment>
<dbReference type="Proteomes" id="UP000008912">
    <property type="component" value="Unassembled WGS sequence"/>
</dbReference>
<keyword evidence="8" id="KW-1133">Transmembrane helix</keyword>
<evidence type="ECO:0000256" key="6">
    <source>
        <dbReference type="ARBA" id="ARBA00022801"/>
    </source>
</evidence>
<dbReference type="Ensembl" id="ENSAMET00000039623.1">
    <property type="protein sequence ID" value="ENSAMEP00000038149.1"/>
    <property type="gene ID" value="ENSAMEG00000026906.1"/>
</dbReference>
<keyword evidence="8" id="KW-0472">Membrane</keyword>
<dbReference type="InterPro" id="IPR001427">
    <property type="entry name" value="RNaseA"/>
</dbReference>
<organism evidence="10 11">
    <name type="scientific">Ailuropoda melanoleuca</name>
    <name type="common">Giant panda</name>
    <dbReference type="NCBI Taxonomy" id="9646"/>
    <lineage>
        <taxon>Eukaryota</taxon>
        <taxon>Metazoa</taxon>
        <taxon>Chordata</taxon>
        <taxon>Craniata</taxon>
        <taxon>Vertebrata</taxon>
        <taxon>Euteleostomi</taxon>
        <taxon>Mammalia</taxon>
        <taxon>Eutheria</taxon>
        <taxon>Laurasiatheria</taxon>
        <taxon>Carnivora</taxon>
        <taxon>Caniformia</taxon>
        <taxon>Ursidae</taxon>
        <taxon>Ailuropoda</taxon>
    </lineage>
</organism>
<evidence type="ECO:0000256" key="3">
    <source>
        <dbReference type="ARBA" id="ARBA00022525"/>
    </source>
</evidence>
<dbReference type="InterPro" id="IPR036816">
    <property type="entry name" value="RNaseA-like_dom_sf"/>
</dbReference>
<dbReference type="Gene3D" id="3.10.130.10">
    <property type="entry name" value="Ribonuclease A-like domain"/>
    <property type="match status" value="1"/>
</dbReference>
<evidence type="ECO:0000259" key="9">
    <source>
        <dbReference type="SMART" id="SM00092"/>
    </source>
</evidence>
<dbReference type="CDD" id="cd06265">
    <property type="entry name" value="RNase_A_canonical"/>
    <property type="match status" value="1"/>
</dbReference>
<dbReference type="InterPro" id="IPR023411">
    <property type="entry name" value="RNaseA_AS"/>
</dbReference>